<dbReference type="SUPFAM" id="SSF52833">
    <property type="entry name" value="Thioredoxin-like"/>
    <property type="match status" value="1"/>
</dbReference>
<accession>A0A679HUL4</accession>
<evidence type="ECO:0000313" key="2">
    <source>
        <dbReference type="EMBL" id="BBU67822.1"/>
    </source>
</evidence>
<protein>
    <submittedName>
        <fullName evidence="2">Thiol reductase thioredoxin</fullName>
    </submittedName>
</protein>
<dbReference type="OrthoDB" id="215495at2"/>
<dbReference type="Pfam" id="PF00085">
    <property type="entry name" value="Thioredoxin"/>
    <property type="match status" value="1"/>
</dbReference>
<dbReference type="InterPro" id="IPR013766">
    <property type="entry name" value="Thioredoxin_domain"/>
</dbReference>
<dbReference type="Proteomes" id="UP000463961">
    <property type="component" value="Chromosome"/>
</dbReference>
<keyword evidence="3" id="KW-1185">Reference proteome</keyword>
<gene>
    <name evidence="2" type="ORF">ICHIAU1_01050</name>
</gene>
<feature type="domain" description="Thioredoxin" evidence="1">
    <location>
        <begin position="14"/>
        <end position="93"/>
    </location>
</feature>
<dbReference type="CDD" id="cd02947">
    <property type="entry name" value="TRX_family"/>
    <property type="match status" value="1"/>
</dbReference>
<evidence type="ECO:0000313" key="3">
    <source>
        <dbReference type="Proteomes" id="UP000463961"/>
    </source>
</evidence>
<name>A0A679HUL4_9RHOO</name>
<dbReference type="EMBL" id="AP022345">
    <property type="protein sequence ID" value="BBU67822.1"/>
    <property type="molecule type" value="Genomic_DNA"/>
</dbReference>
<dbReference type="InterPro" id="IPR036249">
    <property type="entry name" value="Thioredoxin-like_sf"/>
</dbReference>
<reference evidence="3" key="1">
    <citation type="submission" date="2020-01" db="EMBL/GenBank/DDBJ databases">
        <title>Phosphoaccumulans saitamaens gen. nov., sp. nov., a polyphosphate accumulating bacterium isolated from surface river water.</title>
        <authorList>
            <person name="Watanabe K."/>
            <person name="Suda W."/>
        </authorList>
    </citation>
    <scope>NUCLEOTIDE SEQUENCE [LARGE SCALE GENOMIC DNA]</scope>
    <source>
        <strain evidence="3">ICHIAU1</strain>
    </source>
</reference>
<dbReference type="AlphaFoldDB" id="A0A679HUL4"/>
<proteinExistence type="predicted"/>
<dbReference type="RefSeq" id="WP_162049206.1">
    <property type="nucleotide sequence ID" value="NZ_AP019011.1"/>
</dbReference>
<sequence>MSPVPFTPEPVRDAVDVMRGAVLLEFGINECPHCQVAQPLIADALKRHPAVQHLRLEDGRGRRLGRTFSVKFWPALIFMKDGVEVARVVRPTTQPEVDAGFAAL</sequence>
<dbReference type="Gene3D" id="3.40.30.10">
    <property type="entry name" value="Glutaredoxin"/>
    <property type="match status" value="1"/>
</dbReference>
<organism evidence="2 3">
    <name type="scientific">Fluviibacter phosphoraccumulans</name>
    <dbReference type="NCBI Taxonomy" id="1751046"/>
    <lineage>
        <taxon>Bacteria</taxon>
        <taxon>Pseudomonadati</taxon>
        <taxon>Pseudomonadota</taxon>
        <taxon>Betaproteobacteria</taxon>
        <taxon>Rhodocyclales</taxon>
        <taxon>Fluviibacteraceae</taxon>
        <taxon>Fluviibacter</taxon>
    </lineage>
</organism>
<evidence type="ECO:0000259" key="1">
    <source>
        <dbReference type="Pfam" id="PF00085"/>
    </source>
</evidence>